<evidence type="ECO:0000259" key="7">
    <source>
        <dbReference type="Pfam" id="PF04091"/>
    </source>
</evidence>
<dbReference type="GO" id="GO:0090522">
    <property type="term" value="P:vesicle tethering involved in exocytosis"/>
    <property type="evidence" value="ECO:0007669"/>
    <property type="project" value="UniProtKB-UniRule"/>
</dbReference>
<protein>
    <recommendedName>
        <fullName evidence="5">Exocyst complex component SEC15</fullName>
    </recommendedName>
</protein>
<dbReference type="GO" id="GO:0006886">
    <property type="term" value="P:intracellular protein transport"/>
    <property type="evidence" value="ECO:0007669"/>
    <property type="project" value="InterPro"/>
</dbReference>
<dbReference type="PANTHER" id="PTHR12702:SF0">
    <property type="entry name" value="EXOCYST COMPLEX COMPONENT 6"/>
    <property type="match status" value="1"/>
</dbReference>
<dbReference type="InterPro" id="IPR046361">
    <property type="entry name" value="EXOC6/Sec15_C"/>
</dbReference>
<keyword evidence="10" id="KW-1185">Reference proteome</keyword>
<dbReference type="InterPro" id="IPR042045">
    <property type="entry name" value="EXOC6/Sec15_C_dom1"/>
</dbReference>
<dbReference type="GO" id="GO:0016020">
    <property type="term" value="C:membrane"/>
    <property type="evidence" value="ECO:0007669"/>
    <property type="project" value="TreeGrafter"/>
</dbReference>
<evidence type="ECO:0000256" key="4">
    <source>
        <dbReference type="ARBA" id="ARBA00023054"/>
    </source>
</evidence>
<dbReference type="AlphaFoldDB" id="A0A1Y1XBF5"/>
<evidence type="ECO:0000256" key="1">
    <source>
        <dbReference type="ARBA" id="ARBA00007944"/>
    </source>
</evidence>
<evidence type="ECO:0000256" key="5">
    <source>
        <dbReference type="PIRNR" id="PIRNR025007"/>
    </source>
</evidence>
<dbReference type="GO" id="GO:0006893">
    <property type="term" value="P:Golgi to plasma membrane transport"/>
    <property type="evidence" value="ECO:0007669"/>
    <property type="project" value="TreeGrafter"/>
</dbReference>
<dbReference type="InterPro" id="IPR042044">
    <property type="entry name" value="EXOC6PINT-1/Sec15/Tip20_C_dom2"/>
</dbReference>
<dbReference type="Gene3D" id="1.10.357.30">
    <property type="entry name" value="Exocyst complex subunit Sec15 C-terminal domain, N-terminal subdomain"/>
    <property type="match status" value="1"/>
</dbReference>
<proteinExistence type="inferred from homology"/>
<dbReference type="InterPro" id="IPR007225">
    <property type="entry name" value="EXOC6/Sec15"/>
</dbReference>
<dbReference type="Gene3D" id="1.20.58.670">
    <property type="entry name" value="Dsl1p vesicle tethering complex, Tip20p subunit, domain D"/>
    <property type="match status" value="1"/>
</dbReference>
<keyword evidence="3 5" id="KW-0268">Exocytosis</keyword>
<evidence type="ECO:0000256" key="2">
    <source>
        <dbReference type="ARBA" id="ARBA00022448"/>
    </source>
</evidence>
<evidence type="ECO:0000256" key="6">
    <source>
        <dbReference type="SAM" id="Coils"/>
    </source>
</evidence>
<feature type="domain" description="Exocyst complex component EXOC6/Sec15 N-terminal" evidence="8">
    <location>
        <begin position="70"/>
        <end position="239"/>
    </location>
</feature>
<dbReference type="FunFam" id="1.20.58.670:FF:000002">
    <property type="entry name" value="Exocyst complex component"/>
    <property type="match status" value="1"/>
</dbReference>
<keyword evidence="4 6" id="KW-0175">Coiled coil</keyword>
<reference evidence="9 10" key="2">
    <citation type="submission" date="2016-08" db="EMBL/GenBank/DDBJ databases">
        <title>Pervasive Adenine N6-methylation of Active Genes in Fungi.</title>
        <authorList>
            <consortium name="DOE Joint Genome Institute"/>
            <person name="Mondo S.J."/>
            <person name="Dannebaum R.O."/>
            <person name="Kuo R.C."/>
            <person name="Labutti K."/>
            <person name="Haridas S."/>
            <person name="Kuo A."/>
            <person name="Salamov A."/>
            <person name="Ahrendt S.R."/>
            <person name="Lipzen A."/>
            <person name="Sullivan W."/>
            <person name="Andreopoulos W.B."/>
            <person name="Clum A."/>
            <person name="Lindquist E."/>
            <person name="Daum C."/>
            <person name="Ramamoorthy G.K."/>
            <person name="Gryganskyi A."/>
            <person name="Culley D."/>
            <person name="Magnuson J.K."/>
            <person name="James T.Y."/>
            <person name="O'Malley M.A."/>
            <person name="Stajich J.E."/>
            <person name="Spatafora J.W."/>
            <person name="Visel A."/>
            <person name="Grigoriev I.V."/>
        </authorList>
    </citation>
    <scope>NUCLEOTIDE SEQUENCE [LARGE SCALE GENOMIC DNA]</scope>
    <source>
        <strain evidence="9 10">S4</strain>
    </source>
</reference>
<comment type="similarity">
    <text evidence="1 5">Belongs to the SEC15 family.</text>
</comment>
<accession>A0A1Y1XBF5</accession>
<dbReference type="PANTHER" id="PTHR12702">
    <property type="entry name" value="SEC15"/>
    <property type="match status" value="1"/>
</dbReference>
<dbReference type="InterPro" id="IPR048359">
    <property type="entry name" value="EXOC6_Sec15_N"/>
</dbReference>
<evidence type="ECO:0000313" key="9">
    <source>
        <dbReference type="EMBL" id="ORX83111.1"/>
    </source>
</evidence>
<comment type="function">
    <text evidence="5">Component of the exocyst complex involved in the docking of exocytic vesicles with fusion sites on the plasma membrane.</text>
</comment>
<keyword evidence="2 5" id="KW-0813">Transport</keyword>
<gene>
    <name evidence="9" type="ORF">BCR32DRAFT_202182</name>
</gene>
<reference evidence="9 10" key="1">
    <citation type="submission" date="2016-08" db="EMBL/GenBank/DDBJ databases">
        <title>A Parts List for Fungal Cellulosomes Revealed by Comparative Genomics.</title>
        <authorList>
            <consortium name="DOE Joint Genome Institute"/>
            <person name="Haitjema C.H."/>
            <person name="Gilmore S.P."/>
            <person name="Henske J.K."/>
            <person name="Solomon K.V."/>
            <person name="De Groot R."/>
            <person name="Kuo A."/>
            <person name="Mondo S.J."/>
            <person name="Salamov A.A."/>
            <person name="Labutti K."/>
            <person name="Zhao Z."/>
            <person name="Chiniquy J."/>
            <person name="Barry K."/>
            <person name="Brewer H.M."/>
            <person name="Purvine S.O."/>
            <person name="Wright A.T."/>
            <person name="Boxma B."/>
            <person name="Van Alen T."/>
            <person name="Hackstein J.H."/>
            <person name="Baker S.E."/>
            <person name="Grigoriev I.V."/>
            <person name="O'Malley M.A."/>
        </authorList>
    </citation>
    <scope>NUCLEOTIDE SEQUENCE [LARGE SCALE GENOMIC DNA]</scope>
    <source>
        <strain evidence="9 10">S4</strain>
    </source>
</reference>
<evidence type="ECO:0000313" key="10">
    <source>
        <dbReference type="Proteomes" id="UP000193944"/>
    </source>
</evidence>
<sequence length="765" mass="88817">MSEQDQLFIQKLVHSLVTGTSATATTNHTLFSNEVVEVEGKSNESFSTLKESHVLNTLYRTNKNAEFLEQLNAFIKRKENEIERVCNVHYQEFIQAIGQLLKVRAGAENLKNKIVELNNEMQLSGEELIDKKKKLIMDKKILNNINLTIGTLKHCLGILDKTNKINIQIENHKYYSALRMVEELQTIHLSNIIQFQFAQHIQECIPLMKDRIKIAVTKEMKNWLIKIRENSRKVGNLAMEQMSNKILLKSGNNTQLTNQPSNATSIDLVINEDSEQNLIDNDYVKIDFKPLYQCLHIYDVLGESLELKNSYEEIRRQQAGSILTTPFSLKSKDNLQTFKTYINDIVGFFIIEYIVMNSTQNFRSKVWVDSLWELTINKTRDNIANQLNDCESTDLFLEIKNIVVVFIQTLESYNYPVSKLLDLMIILFEKYSRLLKQQFSTQITQIIQNEDFIPMVLNSADEYEKLLNAYTLQEDSEVILQGFPRTLSFSKSFPDSCIIVKSFIQKFYQFIQGFTQNYGEMDDLLKKSLDSLLLDDLNGSLIRKMKSKSIKLTQVVQIFHDVEYYVKACDEFEQELSRRKSSKTASDIALTHIKTKFMDSQKLAEEKIFDIINEKIDMFVELSGYNWMPDKPSTEPSSYIQDIINWLETIISTTLTNLPESIKSFVYFDVFNHLSSSLQKYLTQQTNGTQKMNIYFVETIDKDVSSIESFIESLNNPMILDCFTELRQLINLLMSPNPENFLNPSIKNKLYYSVNIHHLIILLEK</sequence>
<dbReference type="STRING" id="1754192.A0A1Y1XBF5"/>
<dbReference type="Proteomes" id="UP000193944">
    <property type="component" value="Unassembled WGS sequence"/>
</dbReference>
<evidence type="ECO:0000259" key="8">
    <source>
        <dbReference type="Pfam" id="PF20651"/>
    </source>
</evidence>
<feature type="coiled-coil region" evidence="6">
    <location>
        <begin position="68"/>
        <end position="127"/>
    </location>
</feature>
<dbReference type="Pfam" id="PF04091">
    <property type="entry name" value="Sec15_C"/>
    <property type="match status" value="1"/>
</dbReference>
<organism evidence="9 10">
    <name type="scientific">Anaeromyces robustus</name>
    <dbReference type="NCBI Taxonomy" id="1754192"/>
    <lineage>
        <taxon>Eukaryota</taxon>
        <taxon>Fungi</taxon>
        <taxon>Fungi incertae sedis</taxon>
        <taxon>Chytridiomycota</taxon>
        <taxon>Chytridiomycota incertae sedis</taxon>
        <taxon>Neocallimastigomycetes</taxon>
        <taxon>Neocallimastigales</taxon>
        <taxon>Neocallimastigaceae</taxon>
        <taxon>Anaeromyces</taxon>
    </lineage>
</organism>
<dbReference type="PIRSF" id="PIRSF025007">
    <property type="entry name" value="Sec15"/>
    <property type="match status" value="1"/>
</dbReference>
<evidence type="ECO:0000256" key="3">
    <source>
        <dbReference type="ARBA" id="ARBA00022483"/>
    </source>
</evidence>
<feature type="domain" description="Exocyst complex subunit EXOC6/Sec15 C-terminal" evidence="7">
    <location>
        <begin position="419"/>
        <end position="765"/>
    </location>
</feature>
<dbReference type="GO" id="GO:0000145">
    <property type="term" value="C:exocyst"/>
    <property type="evidence" value="ECO:0007669"/>
    <property type="project" value="UniProtKB-UniRule"/>
</dbReference>
<dbReference type="EMBL" id="MCFG01000080">
    <property type="protein sequence ID" value="ORX83111.1"/>
    <property type="molecule type" value="Genomic_DNA"/>
</dbReference>
<name>A0A1Y1XBF5_9FUNG</name>
<dbReference type="OrthoDB" id="10267033at2759"/>
<dbReference type="Pfam" id="PF20651">
    <property type="entry name" value="EXOC6_Sec15_N"/>
    <property type="match status" value="1"/>
</dbReference>
<comment type="caution">
    <text evidence="9">The sequence shown here is derived from an EMBL/GenBank/DDBJ whole genome shotgun (WGS) entry which is preliminary data.</text>
</comment>